<evidence type="ECO:0000256" key="11">
    <source>
        <dbReference type="RuleBase" id="RU003684"/>
    </source>
</evidence>
<evidence type="ECO:0000313" key="14">
    <source>
        <dbReference type="Proteomes" id="UP001285921"/>
    </source>
</evidence>
<evidence type="ECO:0000256" key="6">
    <source>
        <dbReference type="ARBA" id="ARBA00022801"/>
    </source>
</evidence>
<dbReference type="RefSeq" id="WP_317978459.1">
    <property type="nucleotide sequence ID" value="NZ_BTCL01000001.1"/>
</dbReference>
<protein>
    <recommendedName>
        <fullName evidence="3 9">Arginase</fullName>
        <ecNumber evidence="2 9">3.5.3.1</ecNumber>
    </recommendedName>
</protein>
<gene>
    <name evidence="13" type="primary">rocF</name>
    <name evidence="13" type="ORF">PghCCS26_01000</name>
</gene>
<comment type="similarity">
    <text evidence="10 11">Belongs to the arginase family.</text>
</comment>
<dbReference type="InterPro" id="IPR006035">
    <property type="entry name" value="Ureohydrolase"/>
</dbReference>
<evidence type="ECO:0000256" key="4">
    <source>
        <dbReference type="ARBA" id="ARBA00022503"/>
    </source>
</evidence>
<dbReference type="EC" id="3.5.3.1" evidence="2 9"/>
<evidence type="ECO:0000313" key="13">
    <source>
        <dbReference type="EMBL" id="GMK42973.1"/>
    </source>
</evidence>
<dbReference type="EMBL" id="BTCL01000001">
    <property type="protein sequence ID" value="GMK42973.1"/>
    <property type="molecule type" value="Genomic_DNA"/>
</dbReference>
<dbReference type="InterPro" id="IPR023696">
    <property type="entry name" value="Ureohydrolase_dom_sf"/>
</dbReference>
<evidence type="ECO:0000256" key="2">
    <source>
        <dbReference type="ARBA" id="ARBA00012168"/>
    </source>
</evidence>
<organism evidence="13 14">
    <name type="scientific">Paenibacillus glycanilyticus</name>
    <dbReference type="NCBI Taxonomy" id="126569"/>
    <lineage>
        <taxon>Bacteria</taxon>
        <taxon>Bacillati</taxon>
        <taxon>Bacillota</taxon>
        <taxon>Bacilli</taxon>
        <taxon>Bacillales</taxon>
        <taxon>Paenibacillaceae</taxon>
        <taxon>Paenibacillus</taxon>
    </lineage>
</organism>
<evidence type="ECO:0000256" key="3">
    <source>
        <dbReference type="ARBA" id="ARBA00018123"/>
    </source>
</evidence>
<sequence>MNKLTLLSVPFGLGAGTPGSEQAPGHIYQLGLFQMLQQHGCTINKLKDVINAGMPSPVIQVPMNHSDEVIRTGMALARAVKEVVAAGQFPFVLGGDHSLAMGTLAGLTSHYKKLGVIWIDAHADMNTELTSPSGNMHGIPLAVAQGRAQLSLSHLLPGAGTIAPGNIVLIGARDLDPAEEAFIQAEGISCFRMADIRRLGIHAVITEALRMAGDAADGIHLSFDIDSVDPSEAPGTGTPVQGGLTAEEAREAIRLLGISKRMTSAEFVEVNPLLDHRDQTSLLAMELIALFLSSMKS</sequence>
<keyword evidence="7 12" id="KW-0464">Manganese</keyword>
<keyword evidence="4 12" id="KW-0056">Arginine metabolism</keyword>
<name>A0ABQ6NDC8_9BACL</name>
<dbReference type="PRINTS" id="PR00116">
    <property type="entry name" value="ARGINASE"/>
</dbReference>
<dbReference type="PANTHER" id="PTHR43782">
    <property type="entry name" value="ARGINASE"/>
    <property type="match status" value="1"/>
</dbReference>
<dbReference type="PROSITE" id="PS51409">
    <property type="entry name" value="ARGINASE_2"/>
    <property type="match status" value="1"/>
</dbReference>
<dbReference type="PIRSF" id="PIRSF036979">
    <property type="entry name" value="Arginase"/>
    <property type="match status" value="1"/>
</dbReference>
<evidence type="ECO:0000256" key="9">
    <source>
        <dbReference type="NCBIfam" id="TIGR01229"/>
    </source>
</evidence>
<keyword evidence="5 12" id="KW-0479">Metal-binding</keyword>
<evidence type="ECO:0000256" key="8">
    <source>
        <dbReference type="ARBA" id="ARBA00047391"/>
    </source>
</evidence>
<comment type="cofactor">
    <cofactor evidence="12">
        <name>Mn(2+)</name>
        <dbReference type="ChEBI" id="CHEBI:29035"/>
    </cofactor>
    <text evidence="12">Binds 2 manganese ions per subunit.</text>
</comment>
<reference evidence="13 14" key="1">
    <citation type="submission" date="2023-05" db="EMBL/GenBank/DDBJ databases">
        <title>Draft genome of Paenibacillus sp. CCS26.</title>
        <authorList>
            <person name="Akita H."/>
            <person name="Shinto Y."/>
            <person name="Kimura Z."/>
        </authorList>
    </citation>
    <scope>NUCLEOTIDE SEQUENCE [LARGE SCALE GENOMIC DNA]</scope>
    <source>
        <strain evidence="13 14">CCS26</strain>
    </source>
</reference>
<dbReference type="SUPFAM" id="SSF52768">
    <property type="entry name" value="Arginase/deacetylase"/>
    <property type="match status" value="1"/>
</dbReference>
<evidence type="ECO:0000256" key="5">
    <source>
        <dbReference type="ARBA" id="ARBA00022723"/>
    </source>
</evidence>
<dbReference type="Pfam" id="PF00491">
    <property type="entry name" value="Arginase"/>
    <property type="match status" value="1"/>
</dbReference>
<dbReference type="PANTHER" id="PTHR43782:SF3">
    <property type="entry name" value="ARGINASE"/>
    <property type="match status" value="1"/>
</dbReference>
<proteinExistence type="inferred from homology"/>
<dbReference type="CDD" id="cd09989">
    <property type="entry name" value="Arginase"/>
    <property type="match status" value="1"/>
</dbReference>
<dbReference type="InterPro" id="IPR014033">
    <property type="entry name" value="Arginase"/>
</dbReference>
<evidence type="ECO:0000256" key="10">
    <source>
        <dbReference type="PROSITE-ProRule" id="PRU00742"/>
    </source>
</evidence>
<keyword evidence="14" id="KW-1185">Reference proteome</keyword>
<dbReference type="InterPro" id="IPR020855">
    <property type="entry name" value="Ureohydrolase_Mn_BS"/>
</dbReference>
<dbReference type="NCBIfam" id="TIGR01229">
    <property type="entry name" value="rocF_arginase"/>
    <property type="match status" value="1"/>
</dbReference>
<accession>A0ABQ6NDC8</accession>
<dbReference type="Proteomes" id="UP001285921">
    <property type="component" value="Unassembled WGS sequence"/>
</dbReference>
<evidence type="ECO:0000256" key="12">
    <source>
        <dbReference type="RuleBase" id="RU361159"/>
    </source>
</evidence>
<comment type="catalytic activity">
    <reaction evidence="8 12">
        <text>L-arginine + H2O = urea + L-ornithine</text>
        <dbReference type="Rhea" id="RHEA:20569"/>
        <dbReference type="ChEBI" id="CHEBI:15377"/>
        <dbReference type="ChEBI" id="CHEBI:16199"/>
        <dbReference type="ChEBI" id="CHEBI:32682"/>
        <dbReference type="ChEBI" id="CHEBI:46911"/>
        <dbReference type="EC" id="3.5.3.1"/>
    </reaction>
</comment>
<keyword evidence="6 11" id="KW-0378">Hydrolase</keyword>
<comment type="pathway">
    <text evidence="1">Nitrogen metabolism; urea cycle; L-ornithine and urea from L-arginine: step 1/1.</text>
</comment>
<dbReference type="PROSITE" id="PS01053">
    <property type="entry name" value="ARGINASE_1"/>
    <property type="match status" value="1"/>
</dbReference>
<evidence type="ECO:0000256" key="7">
    <source>
        <dbReference type="ARBA" id="ARBA00023211"/>
    </source>
</evidence>
<dbReference type="Gene3D" id="3.40.800.10">
    <property type="entry name" value="Ureohydrolase domain"/>
    <property type="match status" value="1"/>
</dbReference>
<comment type="caution">
    <text evidence="13">The sequence shown here is derived from an EMBL/GenBank/DDBJ whole genome shotgun (WGS) entry which is preliminary data.</text>
</comment>
<evidence type="ECO:0000256" key="1">
    <source>
        <dbReference type="ARBA" id="ARBA00005098"/>
    </source>
</evidence>